<dbReference type="RefSeq" id="WP_195895143.1">
    <property type="nucleotide sequence ID" value="NZ_JADOGI010000023.1"/>
</dbReference>
<dbReference type="GO" id="GO:0005524">
    <property type="term" value="F:ATP binding"/>
    <property type="evidence" value="ECO:0007669"/>
    <property type="project" value="UniProtKB-UniRule"/>
</dbReference>
<evidence type="ECO:0000256" key="2">
    <source>
        <dbReference type="ARBA" id="ARBA00022741"/>
    </source>
</evidence>
<keyword evidence="8" id="KW-0723">Serine/threonine-protein kinase</keyword>
<evidence type="ECO:0000256" key="3">
    <source>
        <dbReference type="ARBA" id="ARBA00022777"/>
    </source>
</evidence>
<keyword evidence="4 5" id="KW-0067">ATP-binding</keyword>
<proteinExistence type="predicted"/>
<accession>A0A931A6Z6</accession>
<feature type="region of interest" description="Disordered" evidence="6">
    <location>
        <begin position="295"/>
        <end position="330"/>
    </location>
</feature>
<evidence type="ECO:0000256" key="1">
    <source>
        <dbReference type="ARBA" id="ARBA00022679"/>
    </source>
</evidence>
<keyword evidence="2 5" id="KW-0547">Nucleotide-binding</keyword>
<evidence type="ECO:0000259" key="7">
    <source>
        <dbReference type="PROSITE" id="PS50011"/>
    </source>
</evidence>
<dbReference type="SUPFAM" id="SSF56112">
    <property type="entry name" value="Protein kinase-like (PK-like)"/>
    <property type="match status" value="1"/>
</dbReference>
<keyword evidence="1" id="KW-0808">Transferase</keyword>
<dbReference type="InterPro" id="IPR008271">
    <property type="entry name" value="Ser/Thr_kinase_AS"/>
</dbReference>
<evidence type="ECO:0000256" key="5">
    <source>
        <dbReference type="PROSITE-ProRule" id="PRU10141"/>
    </source>
</evidence>
<feature type="binding site" evidence="5">
    <location>
        <position position="45"/>
    </location>
    <ligand>
        <name>ATP</name>
        <dbReference type="ChEBI" id="CHEBI:30616"/>
    </ligand>
</feature>
<dbReference type="PROSITE" id="PS00108">
    <property type="entry name" value="PROTEIN_KINASE_ST"/>
    <property type="match status" value="1"/>
</dbReference>
<evidence type="ECO:0000256" key="6">
    <source>
        <dbReference type="SAM" id="MobiDB-lite"/>
    </source>
</evidence>
<reference evidence="8" key="1">
    <citation type="submission" date="2020-11" db="EMBL/GenBank/DDBJ databases">
        <title>Whole-genome analyses of Nonomuraea sp. K274.</title>
        <authorList>
            <person name="Veyisoglu A."/>
        </authorList>
    </citation>
    <scope>NUCLEOTIDE SEQUENCE</scope>
    <source>
        <strain evidence="8">K274</strain>
    </source>
</reference>
<dbReference type="InterPro" id="IPR000719">
    <property type="entry name" value="Prot_kinase_dom"/>
</dbReference>
<evidence type="ECO:0000256" key="4">
    <source>
        <dbReference type="ARBA" id="ARBA00022840"/>
    </source>
</evidence>
<dbReference type="Gene3D" id="1.10.510.10">
    <property type="entry name" value="Transferase(Phosphotransferase) domain 1"/>
    <property type="match status" value="1"/>
</dbReference>
<keyword evidence="9" id="KW-1185">Reference proteome</keyword>
<dbReference type="AlphaFoldDB" id="A0A931A6Z6"/>
<comment type="caution">
    <text evidence="8">The sequence shown here is derived from an EMBL/GenBank/DDBJ whole genome shotgun (WGS) entry which is preliminary data.</text>
</comment>
<dbReference type="EMBL" id="JADOGI010000023">
    <property type="protein sequence ID" value="MBF8186165.1"/>
    <property type="molecule type" value="Genomic_DNA"/>
</dbReference>
<sequence length="691" mass="73913">MDARPHATDLPETVGPYRIVGRLGMGGMGVVYAGVDASGVRAAVKLIHPAHTGDDEFVARFAREVGVLRRVGGLCTAKVLGSDIGSGTPWVATEYVPGPTLERRAQDDGPLSGDELYGVAAGLAEALTAMHAAGVVHRDLKPSNVILSPAGPRVVDFGIAKLLDHTSLTSTGTVVGSPGWVSPEEYRGEVAGTAADVHGWGLLVCFATTGLPPYGRGRPEVLVHRVLNEAPDSSAVPAELRETVDRALSKDPGARPTASELLGTVAGQWCTVREEPPSAAVADVTRLLTRTWTAPAAPEPTWTPPPATPERHVPPPVIPEQRVPVSPRVATPAAPRRRRWGRVGAVVTAVAVMAAGVLVLQPWRKSAAEIAELATDRAHSVYALRFTSRDVELTITAKRFAIGKITRSGPEIQLLKVPVGDFLRESLYKAPAAFWADRGETIAPIGMGSDRLSQAFLHDYAGNWLTSLDLNGNDNPGGIPSLFREMDFNGSHAGVRTPLPAGLPTDTTVGDRPAVKLPYGNHAFYVSRAEPHEVIRFESETESYDVTEITGDDATALAADLRDEVTRLRTKALTTYLVRTDVSTAPPCTASGCSSSWSFGPGRGGDSGIGVVHLYETLGDGTLGERLGTCRMPLDLRDHHDVTDTCEISGWKWRSWFNGSPGGRYEWQGYLMQQAFTDDEITTLLKELETP</sequence>
<dbReference type="PANTHER" id="PTHR43289:SF34">
    <property type="entry name" value="SERINE_THREONINE-PROTEIN KINASE YBDM-RELATED"/>
    <property type="match status" value="1"/>
</dbReference>
<dbReference type="InterPro" id="IPR011009">
    <property type="entry name" value="Kinase-like_dom_sf"/>
</dbReference>
<feature type="compositionally biased region" description="Pro residues" evidence="6">
    <location>
        <begin position="297"/>
        <end position="318"/>
    </location>
</feature>
<dbReference type="CDD" id="cd14014">
    <property type="entry name" value="STKc_PknB_like"/>
    <property type="match status" value="1"/>
</dbReference>
<dbReference type="PROSITE" id="PS50011">
    <property type="entry name" value="PROTEIN_KINASE_DOM"/>
    <property type="match status" value="1"/>
</dbReference>
<dbReference type="GO" id="GO:0004674">
    <property type="term" value="F:protein serine/threonine kinase activity"/>
    <property type="evidence" value="ECO:0007669"/>
    <property type="project" value="UniProtKB-KW"/>
</dbReference>
<dbReference type="Gene3D" id="3.30.200.20">
    <property type="entry name" value="Phosphorylase Kinase, domain 1"/>
    <property type="match status" value="1"/>
</dbReference>
<keyword evidence="3 8" id="KW-0418">Kinase</keyword>
<organism evidence="8 9">
    <name type="scientific">Nonomuraea cypriaca</name>
    <dbReference type="NCBI Taxonomy" id="1187855"/>
    <lineage>
        <taxon>Bacteria</taxon>
        <taxon>Bacillati</taxon>
        <taxon>Actinomycetota</taxon>
        <taxon>Actinomycetes</taxon>
        <taxon>Streptosporangiales</taxon>
        <taxon>Streptosporangiaceae</taxon>
        <taxon>Nonomuraea</taxon>
    </lineage>
</organism>
<name>A0A931A6Z6_9ACTN</name>
<gene>
    <name evidence="8" type="ORF">ITP53_10470</name>
</gene>
<dbReference type="Proteomes" id="UP000605361">
    <property type="component" value="Unassembled WGS sequence"/>
</dbReference>
<dbReference type="SMART" id="SM00220">
    <property type="entry name" value="S_TKc"/>
    <property type="match status" value="1"/>
</dbReference>
<evidence type="ECO:0000313" key="9">
    <source>
        <dbReference type="Proteomes" id="UP000605361"/>
    </source>
</evidence>
<protein>
    <submittedName>
        <fullName evidence="8">Serine/threonine protein kinase</fullName>
    </submittedName>
</protein>
<evidence type="ECO:0000313" key="8">
    <source>
        <dbReference type="EMBL" id="MBF8186165.1"/>
    </source>
</evidence>
<feature type="domain" description="Protein kinase" evidence="7">
    <location>
        <begin position="17"/>
        <end position="270"/>
    </location>
</feature>
<dbReference type="PROSITE" id="PS00107">
    <property type="entry name" value="PROTEIN_KINASE_ATP"/>
    <property type="match status" value="1"/>
</dbReference>
<dbReference type="InterPro" id="IPR017441">
    <property type="entry name" value="Protein_kinase_ATP_BS"/>
</dbReference>
<dbReference type="Pfam" id="PF00069">
    <property type="entry name" value="Pkinase"/>
    <property type="match status" value="1"/>
</dbReference>
<dbReference type="PANTHER" id="PTHR43289">
    <property type="entry name" value="MITOGEN-ACTIVATED PROTEIN KINASE KINASE KINASE 20-RELATED"/>
    <property type="match status" value="1"/>
</dbReference>